<keyword evidence="5" id="KW-1185">Reference proteome</keyword>
<reference evidence="3 5" key="1">
    <citation type="journal article" date="2011" name="Nature">
        <title>The Medicago genome provides insight into the evolution of rhizobial symbioses.</title>
        <authorList>
            <person name="Young N.D."/>
            <person name="Debelle F."/>
            <person name="Oldroyd G.E."/>
            <person name="Geurts R."/>
            <person name="Cannon S.B."/>
            <person name="Udvardi M.K."/>
            <person name="Benedito V.A."/>
            <person name="Mayer K.F."/>
            <person name="Gouzy J."/>
            <person name="Schoof H."/>
            <person name="Van de Peer Y."/>
            <person name="Proost S."/>
            <person name="Cook D.R."/>
            <person name="Meyers B.C."/>
            <person name="Spannagl M."/>
            <person name="Cheung F."/>
            <person name="De Mita S."/>
            <person name="Krishnakumar V."/>
            <person name="Gundlach H."/>
            <person name="Zhou S."/>
            <person name="Mudge J."/>
            <person name="Bharti A.K."/>
            <person name="Murray J.D."/>
            <person name="Naoumkina M.A."/>
            <person name="Rosen B."/>
            <person name="Silverstein K.A."/>
            <person name="Tang H."/>
            <person name="Rombauts S."/>
            <person name="Zhao P.X."/>
            <person name="Zhou P."/>
            <person name="Barbe V."/>
            <person name="Bardou P."/>
            <person name="Bechner M."/>
            <person name="Bellec A."/>
            <person name="Berger A."/>
            <person name="Berges H."/>
            <person name="Bidwell S."/>
            <person name="Bisseling T."/>
            <person name="Choisne N."/>
            <person name="Couloux A."/>
            <person name="Denny R."/>
            <person name="Deshpande S."/>
            <person name="Dai X."/>
            <person name="Doyle J.J."/>
            <person name="Dudez A.M."/>
            <person name="Farmer A.D."/>
            <person name="Fouteau S."/>
            <person name="Franken C."/>
            <person name="Gibelin C."/>
            <person name="Gish J."/>
            <person name="Goldstein S."/>
            <person name="Gonzalez A.J."/>
            <person name="Green P.J."/>
            <person name="Hallab A."/>
            <person name="Hartog M."/>
            <person name="Hua A."/>
            <person name="Humphray S.J."/>
            <person name="Jeong D.H."/>
            <person name="Jing Y."/>
            <person name="Jocker A."/>
            <person name="Kenton S.M."/>
            <person name="Kim D.J."/>
            <person name="Klee K."/>
            <person name="Lai H."/>
            <person name="Lang C."/>
            <person name="Lin S."/>
            <person name="Macmil S.L."/>
            <person name="Magdelenat G."/>
            <person name="Matthews L."/>
            <person name="McCorrison J."/>
            <person name="Monaghan E.L."/>
            <person name="Mun J.H."/>
            <person name="Najar F.Z."/>
            <person name="Nicholson C."/>
            <person name="Noirot C."/>
            <person name="O'Bleness M."/>
            <person name="Paule C.R."/>
            <person name="Poulain J."/>
            <person name="Prion F."/>
            <person name="Qin B."/>
            <person name="Qu C."/>
            <person name="Retzel E.F."/>
            <person name="Riddle C."/>
            <person name="Sallet E."/>
            <person name="Samain S."/>
            <person name="Samson N."/>
            <person name="Sanders I."/>
            <person name="Saurat O."/>
            <person name="Scarpelli C."/>
            <person name="Schiex T."/>
            <person name="Segurens B."/>
            <person name="Severin A.J."/>
            <person name="Sherrier D.J."/>
            <person name="Shi R."/>
            <person name="Sims S."/>
            <person name="Singer S.R."/>
            <person name="Sinharoy S."/>
            <person name="Sterck L."/>
            <person name="Viollet A."/>
            <person name="Wang B.B."/>
            <person name="Wang K."/>
            <person name="Wang M."/>
            <person name="Wang X."/>
            <person name="Warfsmann J."/>
            <person name="Weissenbach J."/>
            <person name="White D.D."/>
            <person name="White J.D."/>
            <person name="Wiley G.B."/>
            <person name="Wincker P."/>
            <person name="Xing Y."/>
            <person name="Yang L."/>
            <person name="Yao Z."/>
            <person name="Ying F."/>
            <person name="Zhai J."/>
            <person name="Zhou L."/>
            <person name="Zuber A."/>
            <person name="Denarie J."/>
            <person name="Dixon R.A."/>
            <person name="May G.D."/>
            <person name="Schwartz D.C."/>
            <person name="Rogers J."/>
            <person name="Quetier F."/>
            <person name="Town C.D."/>
            <person name="Roe B.A."/>
        </authorList>
    </citation>
    <scope>NUCLEOTIDE SEQUENCE [LARGE SCALE GENOMIC DNA]</scope>
    <source>
        <strain evidence="3">A17</strain>
        <strain evidence="4 5">cv. Jemalong A17</strain>
    </source>
</reference>
<dbReference type="PANTHER" id="PTHR37736">
    <property type="entry name" value="GLYCINE-RICH PROTEIN"/>
    <property type="match status" value="1"/>
</dbReference>
<feature type="chain" id="PRO_5014573458" evidence="2">
    <location>
        <begin position="22"/>
        <end position="132"/>
    </location>
</feature>
<gene>
    <name evidence="3" type="ordered locus">MTR_5g037970</name>
</gene>
<dbReference type="AlphaFoldDB" id="G7K9N8"/>
<name>G7K9N8_MEDTR</name>
<keyword evidence="2" id="KW-0732">Signal</keyword>
<dbReference type="HOGENOM" id="CLU_1920211_0_0_1"/>
<dbReference type="PaxDb" id="3880-AES96509"/>
<accession>G7K9N8</accession>
<dbReference type="EnsemblPlants" id="AES96509">
    <property type="protein sequence ID" value="AES96509"/>
    <property type="gene ID" value="MTR_5g037970"/>
</dbReference>
<feature type="region of interest" description="Disordered" evidence="1">
    <location>
        <begin position="45"/>
        <end position="70"/>
    </location>
</feature>
<feature type="signal peptide" evidence="2">
    <location>
        <begin position="1"/>
        <end position="21"/>
    </location>
</feature>
<evidence type="ECO:0000313" key="3">
    <source>
        <dbReference type="EMBL" id="AES96509.1"/>
    </source>
</evidence>
<organism evidence="3 5">
    <name type="scientific">Medicago truncatula</name>
    <name type="common">Barrel medic</name>
    <name type="synonym">Medicago tribuloides</name>
    <dbReference type="NCBI Taxonomy" id="3880"/>
    <lineage>
        <taxon>Eukaryota</taxon>
        <taxon>Viridiplantae</taxon>
        <taxon>Streptophyta</taxon>
        <taxon>Embryophyta</taxon>
        <taxon>Tracheophyta</taxon>
        <taxon>Spermatophyta</taxon>
        <taxon>Magnoliopsida</taxon>
        <taxon>eudicotyledons</taxon>
        <taxon>Gunneridae</taxon>
        <taxon>Pentapetalae</taxon>
        <taxon>rosids</taxon>
        <taxon>fabids</taxon>
        <taxon>Fabales</taxon>
        <taxon>Fabaceae</taxon>
        <taxon>Papilionoideae</taxon>
        <taxon>50 kb inversion clade</taxon>
        <taxon>NPAAA clade</taxon>
        <taxon>Hologalegina</taxon>
        <taxon>IRL clade</taxon>
        <taxon>Trifolieae</taxon>
        <taxon>Medicago</taxon>
    </lineage>
</organism>
<evidence type="ECO:0000313" key="5">
    <source>
        <dbReference type="Proteomes" id="UP000002051"/>
    </source>
</evidence>
<dbReference type="EMBL" id="CM001221">
    <property type="protein sequence ID" value="AES96509.1"/>
    <property type="molecule type" value="Genomic_DNA"/>
</dbReference>
<dbReference type="Proteomes" id="UP000002051">
    <property type="component" value="Chromosome 5"/>
</dbReference>
<dbReference type="STRING" id="3880.G7K9N8"/>
<protein>
    <submittedName>
        <fullName evidence="3 4">Uncharacterized protein</fullName>
    </submittedName>
</protein>
<dbReference type="PANTHER" id="PTHR37736:SF1">
    <property type="entry name" value="GLYCINE-RICH PROTEIN"/>
    <property type="match status" value="1"/>
</dbReference>
<evidence type="ECO:0000256" key="1">
    <source>
        <dbReference type="SAM" id="MobiDB-lite"/>
    </source>
</evidence>
<sequence length="132" mass="14806">MNLINKCLCVLFLYSNSSVLALIDELGKLHKSISSALVEELELATQTKNESRESETLAENSEPRPSGENSNVVEDILNLLYFGSLFEVKTQNDFTSTMLTMTRERGLLISRLTESSISKKMRLGDALNHEHL</sequence>
<proteinExistence type="predicted"/>
<evidence type="ECO:0000256" key="2">
    <source>
        <dbReference type="SAM" id="SignalP"/>
    </source>
</evidence>
<evidence type="ECO:0000313" key="4">
    <source>
        <dbReference type="EnsemblPlants" id="AES96509"/>
    </source>
</evidence>
<reference evidence="3 5" key="2">
    <citation type="journal article" date="2014" name="BMC Genomics">
        <title>An improved genome release (version Mt4.0) for the model legume Medicago truncatula.</title>
        <authorList>
            <person name="Tang H."/>
            <person name="Krishnakumar V."/>
            <person name="Bidwell S."/>
            <person name="Rosen B."/>
            <person name="Chan A."/>
            <person name="Zhou S."/>
            <person name="Gentzbittel L."/>
            <person name="Childs K.L."/>
            <person name="Yandell M."/>
            <person name="Gundlach H."/>
            <person name="Mayer K.F."/>
            <person name="Schwartz D.C."/>
            <person name="Town C.D."/>
        </authorList>
    </citation>
    <scope>GENOME REANNOTATION</scope>
    <source>
        <strain evidence="4 5">cv. Jemalong A17</strain>
    </source>
</reference>
<reference evidence="4" key="3">
    <citation type="submission" date="2015-04" db="UniProtKB">
        <authorList>
            <consortium name="EnsemblPlants"/>
        </authorList>
    </citation>
    <scope>IDENTIFICATION</scope>
    <source>
        <strain evidence="4">cv. Jemalong A17</strain>
    </source>
</reference>